<feature type="region of interest" description="Disordered" evidence="1">
    <location>
        <begin position="75"/>
        <end position="98"/>
    </location>
</feature>
<evidence type="ECO:0000256" key="1">
    <source>
        <dbReference type="SAM" id="MobiDB-lite"/>
    </source>
</evidence>
<comment type="caution">
    <text evidence="2">The sequence shown here is derived from an EMBL/GenBank/DDBJ whole genome shotgun (WGS) entry which is preliminary data.</text>
</comment>
<dbReference type="Proteomes" id="UP001292094">
    <property type="component" value="Unassembled WGS sequence"/>
</dbReference>
<keyword evidence="3" id="KW-1185">Reference proteome</keyword>
<protein>
    <submittedName>
        <fullName evidence="2">Uncharacterized protein</fullName>
    </submittedName>
</protein>
<reference evidence="2" key="1">
    <citation type="submission" date="2023-11" db="EMBL/GenBank/DDBJ databases">
        <title>Genome assemblies of two species of porcelain crab, Petrolisthes cinctipes and Petrolisthes manimaculis (Anomura: Porcellanidae).</title>
        <authorList>
            <person name="Angst P."/>
        </authorList>
    </citation>
    <scope>NUCLEOTIDE SEQUENCE</scope>
    <source>
        <strain evidence="2">PB745_02</strain>
        <tissue evidence="2">Gill</tissue>
    </source>
</reference>
<evidence type="ECO:0000313" key="2">
    <source>
        <dbReference type="EMBL" id="KAK4292026.1"/>
    </source>
</evidence>
<accession>A0AAE1TNX9</accession>
<evidence type="ECO:0000313" key="3">
    <source>
        <dbReference type="Proteomes" id="UP001292094"/>
    </source>
</evidence>
<dbReference type="AlphaFoldDB" id="A0AAE1TNX9"/>
<name>A0AAE1TNX9_9EUCA</name>
<feature type="region of interest" description="Disordered" evidence="1">
    <location>
        <begin position="120"/>
        <end position="167"/>
    </location>
</feature>
<feature type="compositionally biased region" description="Pro residues" evidence="1">
    <location>
        <begin position="14"/>
        <end position="26"/>
    </location>
</feature>
<feature type="compositionally biased region" description="Polar residues" evidence="1">
    <location>
        <begin position="78"/>
        <end position="96"/>
    </location>
</feature>
<feature type="region of interest" description="Disordered" evidence="1">
    <location>
        <begin position="1"/>
        <end position="29"/>
    </location>
</feature>
<proteinExistence type="predicted"/>
<gene>
    <name evidence="2" type="ORF">Pmani_035181</name>
</gene>
<dbReference type="EMBL" id="JAWZYT010004968">
    <property type="protein sequence ID" value="KAK4292026.1"/>
    <property type="molecule type" value="Genomic_DNA"/>
</dbReference>
<sequence>MTSLHSSTNDHHPFPSPPAPNNPSPFPLLEVTSNPFHPLPFPPLQHQCLHIPSLLYCPSQPFSFTSITTPHTRPYSPQLFSSHPMQLTTPSQSISTRGPMLPNSPLSPSTQLTTLFQPHLLPTQGPIPLNSPPSPTTPCPPTCPISSHTTDHPNPNSSPHKAPYPPTHPPVPCMLLVI</sequence>
<feature type="compositionally biased region" description="Pro residues" evidence="1">
    <location>
        <begin position="129"/>
        <end position="143"/>
    </location>
</feature>
<organism evidence="2 3">
    <name type="scientific">Petrolisthes manimaculis</name>
    <dbReference type="NCBI Taxonomy" id="1843537"/>
    <lineage>
        <taxon>Eukaryota</taxon>
        <taxon>Metazoa</taxon>
        <taxon>Ecdysozoa</taxon>
        <taxon>Arthropoda</taxon>
        <taxon>Crustacea</taxon>
        <taxon>Multicrustacea</taxon>
        <taxon>Malacostraca</taxon>
        <taxon>Eumalacostraca</taxon>
        <taxon>Eucarida</taxon>
        <taxon>Decapoda</taxon>
        <taxon>Pleocyemata</taxon>
        <taxon>Anomura</taxon>
        <taxon>Galatheoidea</taxon>
        <taxon>Porcellanidae</taxon>
        <taxon>Petrolisthes</taxon>
    </lineage>
</organism>